<name>A0A1I7FXK8_9BACL</name>
<evidence type="ECO:0000313" key="1">
    <source>
        <dbReference type="EMBL" id="SFU40883.1"/>
    </source>
</evidence>
<organism evidence="1 2">
    <name type="scientific">Alicyclobacillus macrosporangiidus</name>
    <dbReference type="NCBI Taxonomy" id="392015"/>
    <lineage>
        <taxon>Bacteria</taxon>
        <taxon>Bacillati</taxon>
        <taxon>Bacillota</taxon>
        <taxon>Bacilli</taxon>
        <taxon>Bacillales</taxon>
        <taxon>Alicyclobacillaceae</taxon>
        <taxon>Alicyclobacillus</taxon>
    </lineage>
</organism>
<protein>
    <submittedName>
        <fullName evidence="1">Uncharacterized protein</fullName>
    </submittedName>
</protein>
<gene>
    <name evidence="1" type="ORF">SAMN05421543_101503</name>
</gene>
<sequence>MLEVGPLTKNGADIGKPENPHRYWIPLAERVGFEPTVPLRTRRFSRSLKVVRTMHSDID</sequence>
<proteinExistence type="predicted"/>
<reference evidence="2" key="1">
    <citation type="submission" date="2016-10" db="EMBL/GenBank/DDBJ databases">
        <authorList>
            <person name="Varghese N."/>
        </authorList>
    </citation>
    <scope>NUCLEOTIDE SEQUENCE [LARGE SCALE GENOMIC DNA]</scope>
    <source>
        <strain evidence="2">DSM 17980</strain>
    </source>
</reference>
<keyword evidence="2" id="KW-1185">Reference proteome</keyword>
<evidence type="ECO:0000313" key="2">
    <source>
        <dbReference type="Proteomes" id="UP000183508"/>
    </source>
</evidence>
<dbReference type="EMBL" id="FPBV01000001">
    <property type="protein sequence ID" value="SFU40883.1"/>
    <property type="molecule type" value="Genomic_DNA"/>
</dbReference>
<dbReference type="AlphaFoldDB" id="A0A1I7FXK8"/>
<accession>A0A1I7FXK8</accession>
<dbReference type="Proteomes" id="UP000183508">
    <property type="component" value="Unassembled WGS sequence"/>
</dbReference>